<evidence type="ECO:0000256" key="1">
    <source>
        <dbReference type="ARBA" id="ARBA00012167"/>
    </source>
</evidence>
<evidence type="ECO:0000313" key="14">
    <source>
        <dbReference type="EMBL" id="ALC84263.1"/>
    </source>
</evidence>
<dbReference type="InterPro" id="IPR006638">
    <property type="entry name" value="Elp3/MiaA/NifB-like_rSAM"/>
</dbReference>
<feature type="binding site" evidence="12">
    <location>
        <position position="34"/>
    </location>
    <ligand>
        <name>[4Fe-4S] cluster</name>
        <dbReference type="ChEBI" id="CHEBI:49883"/>
        <label>1</label>
        <note>4Fe-4S-S-AdoMet</note>
    </ligand>
</feature>
<name>A0A0M4G1Q4_9BACI</name>
<dbReference type="InterPro" id="IPR050105">
    <property type="entry name" value="MoCo_biosynth_MoaA/MoaC"/>
</dbReference>
<evidence type="ECO:0000256" key="11">
    <source>
        <dbReference type="ARBA" id="ARBA00048697"/>
    </source>
</evidence>
<keyword evidence="2 12" id="KW-0004">4Fe-4S</keyword>
<dbReference type="Gene3D" id="3.20.20.70">
    <property type="entry name" value="Aldolase class I"/>
    <property type="match status" value="1"/>
</dbReference>
<feature type="binding site" evidence="12">
    <location>
        <position position="27"/>
    </location>
    <ligand>
        <name>[4Fe-4S] cluster</name>
        <dbReference type="ChEBI" id="CHEBI:49883"/>
        <label>1</label>
        <note>4Fe-4S-S-AdoMet</note>
    </ligand>
</feature>
<dbReference type="GO" id="GO:0006777">
    <property type="term" value="P:Mo-molybdopterin cofactor biosynthetic process"/>
    <property type="evidence" value="ECO:0007669"/>
    <property type="project" value="UniProtKB-UniRule"/>
</dbReference>
<keyword evidence="15" id="KW-1185">Reference proteome</keyword>
<feature type="binding site" evidence="12">
    <location>
        <position position="75"/>
    </location>
    <ligand>
        <name>GTP</name>
        <dbReference type="ChEBI" id="CHEBI:37565"/>
    </ligand>
</feature>
<dbReference type="InterPro" id="IPR000385">
    <property type="entry name" value="MoaA_NifB_PqqE_Fe-S-bd_CS"/>
</dbReference>
<feature type="binding site" evidence="12">
    <location>
        <position position="20"/>
    </location>
    <ligand>
        <name>GTP</name>
        <dbReference type="ChEBI" id="CHEBI:37565"/>
    </ligand>
</feature>
<dbReference type="InterPro" id="IPR010505">
    <property type="entry name" value="MoaA_twitch"/>
</dbReference>
<dbReference type="GO" id="GO:1904047">
    <property type="term" value="F:S-adenosyl-L-methionine binding"/>
    <property type="evidence" value="ECO:0007669"/>
    <property type="project" value="UniProtKB-UniRule"/>
</dbReference>
<dbReference type="PROSITE" id="PS51918">
    <property type="entry name" value="RADICAL_SAM"/>
    <property type="match status" value="1"/>
</dbReference>
<dbReference type="Pfam" id="PF06463">
    <property type="entry name" value="Mob_synth_C"/>
    <property type="match status" value="1"/>
</dbReference>
<dbReference type="GO" id="GO:0061798">
    <property type="term" value="F:GTP 3',8'-cyclase activity"/>
    <property type="evidence" value="ECO:0007669"/>
    <property type="project" value="UniProtKB-UniRule"/>
</dbReference>
<evidence type="ECO:0000256" key="7">
    <source>
        <dbReference type="ARBA" id="ARBA00023014"/>
    </source>
</evidence>
<dbReference type="OrthoDB" id="9763993at2"/>
<dbReference type="EMBL" id="CP012600">
    <property type="protein sequence ID" value="ALC84263.1"/>
    <property type="molecule type" value="Genomic_DNA"/>
</dbReference>
<dbReference type="Pfam" id="PF04055">
    <property type="entry name" value="Radical_SAM"/>
    <property type="match status" value="1"/>
</dbReference>
<dbReference type="STRING" id="1441095.AM592_14875"/>
<dbReference type="SUPFAM" id="SSF102114">
    <property type="entry name" value="Radical SAM enzymes"/>
    <property type="match status" value="1"/>
</dbReference>
<evidence type="ECO:0000256" key="2">
    <source>
        <dbReference type="ARBA" id="ARBA00022485"/>
    </source>
</evidence>
<comment type="cofactor">
    <cofactor evidence="12">
        <name>[4Fe-4S] cluster</name>
        <dbReference type="ChEBI" id="CHEBI:49883"/>
    </cofactor>
    <text evidence="12">Binds 2 [4Fe-4S] clusters. Binds 1 [4Fe-4S] cluster coordinated with 3 cysteines and an exchangeable S-adenosyl-L-methionine and 1 [4Fe-4S] cluster coordinated with 3 cysteines and the GTP-derived substrate.</text>
</comment>
<dbReference type="InterPro" id="IPR040064">
    <property type="entry name" value="MoaA-like"/>
</dbReference>
<comment type="similarity">
    <text evidence="12">Belongs to the radical SAM superfamily. MoaA family.</text>
</comment>
<protein>
    <recommendedName>
        <fullName evidence="1 12">GTP 3',8-cyclase</fullName>
        <ecNumber evidence="1 12">4.1.99.22</ecNumber>
    </recommendedName>
    <alternativeName>
        <fullName evidence="12">Molybdenum cofactor biosynthesis protein A</fullName>
    </alternativeName>
</protein>
<feature type="domain" description="Radical SAM core" evidence="13">
    <location>
        <begin position="11"/>
        <end position="231"/>
    </location>
</feature>
<dbReference type="PATRIC" id="fig|1441095.3.peg.3283"/>
<dbReference type="InterPro" id="IPR013785">
    <property type="entry name" value="Aldolase_TIM"/>
</dbReference>
<dbReference type="GO" id="GO:0061799">
    <property type="term" value="F:cyclic pyranopterin monophosphate synthase activity"/>
    <property type="evidence" value="ECO:0007669"/>
    <property type="project" value="TreeGrafter"/>
</dbReference>
<dbReference type="HAMAP" id="MF_01225_B">
    <property type="entry name" value="MoaA_B"/>
    <property type="match status" value="1"/>
</dbReference>
<feature type="binding site" evidence="12">
    <location>
        <position position="106"/>
    </location>
    <ligand>
        <name>GTP</name>
        <dbReference type="ChEBI" id="CHEBI:37565"/>
    </ligand>
</feature>
<keyword evidence="4 12" id="KW-0479">Metal-binding</keyword>
<feature type="binding site" evidence="12">
    <location>
        <position position="33"/>
    </location>
    <ligand>
        <name>S-adenosyl-L-methionine</name>
        <dbReference type="ChEBI" id="CHEBI:59789"/>
    </ligand>
</feature>
<keyword evidence="9 12" id="KW-0501">Molybdenum cofactor biosynthesis</keyword>
<evidence type="ECO:0000313" key="15">
    <source>
        <dbReference type="Proteomes" id="UP000067625"/>
    </source>
</evidence>
<feature type="binding site" evidence="12">
    <location>
        <position position="282"/>
    </location>
    <ligand>
        <name>[4Fe-4S] cluster</name>
        <dbReference type="ChEBI" id="CHEBI:49883"/>
        <label>2</label>
        <note>4Fe-4S-substrate</note>
    </ligand>
</feature>
<dbReference type="GO" id="GO:0005525">
    <property type="term" value="F:GTP binding"/>
    <property type="evidence" value="ECO:0007669"/>
    <property type="project" value="UniProtKB-UniRule"/>
</dbReference>
<sequence length="341" mass="38927">MSFVEKSITDQLNRPLRDLRISVTDRCNLRCTYCMPAEIFGPDYPFLEKKELLSFEELERLARLFVQKFGVEKIRLTGGEPLMRKDMPQLVEMLARIEGLNDLAMTTNGTLLPIYAERLKKAGLNRVTISLDSLDDDRFKRINGRGVPIKKVLEGIEAARKAGLGVKINMVVQKGVNEEDILPMAHYFKEQGLILRFIEFMDVGNTNEWNRKAVLTKQEIIERIHKEMPITPIAPNYKGEVATRYSYTDGDGEIGVISSVSDAFCSTCNRARLSARGELFTCLFASSGHDLRKLIRSEKTEEEITEFISRIWKNRTDQYSVDRTLSKPVDKKKIEMSYIGG</sequence>
<dbReference type="InterPro" id="IPR007197">
    <property type="entry name" value="rSAM"/>
</dbReference>
<reference evidence="15" key="1">
    <citation type="submission" date="2015-08" db="EMBL/GenBank/DDBJ databases">
        <title>Genome sequencing project for genomic taxonomy and phylogenomics of Bacillus-like bacteria.</title>
        <authorList>
            <person name="Liu B."/>
            <person name="Wang J."/>
            <person name="Zhu Y."/>
            <person name="Liu G."/>
            <person name="Chen Q."/>
            <person name="Chen Z."/>
            <person name="Lan J."/>
            <person name="Che J."/>
            <person name="Ge C."/>
            <person name="Shi H."/>
            <person name="Pan Z."/>
            <person name="Liu X."/>
        </authorList>
    </citation>
    <scope>NUCLEOTIDE SEQUENCE [LARGE SCALE GENOMIC DNA]</scope>
    <source>
        <strain evidence="15">FJAT-4402</strain>
    </source>
</reference>
<feature type="binding site" evidence="12">
    <location>
        <position position="31"/>
    </location>
    <ligand>
        <name>[4Fe-4S] cluster</name>
        <dbReference type="ChEBI" id="CHEBI:49883"/>
        <label>1</label>
        <note>4Fe-4S-S-AdoMet</note>
    </ligand>
</feature>
<dbReference type="SFLD" id="SFLDG01386">
    <property type="entry name" value="main_SPASM_domain-containing"/>
    <property type="match status" value="1"/>
</dbReference>
<feature type="binding site" evidence="12">
    <location>
        <position position="79"/>
    </location>
    <ligand>
        <name>S-adenosyl-L-methionine</name>
        <dbReference type="ChEBI" id="CHEBI:59789"/>
    </ligand>
</feature>
<keyword evidence="7 12" id="KW-0411">Iron-sulfur</keyword>
<dbReference type="SFLD" id="SFLDS00029">
    <property type="entry name" value="Radical_SAM"/>
    <property type="match status" value="1"/>
</dbReference>
<comment type="function">
    <text evidence="12">Catalyzes the cyclization of GTP to (8S)-3',8-cyclo-7,8-dihydroguanosine 5'-triphosphate.</text>
</comment>
<keyword evidence="6 12" id="KW-0408">Iron</keyword>
<evidence type="ECO:0000256" key="5">
    <source>
        <dbReference type="ARBA" id="ARBA00022741"/>
    </source>
</evidence>
<evidence type="ECO:0000256" key="6">
    <source>
        <dbReference type="ARBA" id="ARBA00023004"/>
    </source>
</evidence>
<dbReference type="SMART" id="SM00729">
    <property type="entry name" value="Elp3"/>
    <property type="match status" value="1"/>
</dbReference>
<evidence type="ECO:0000256" key="3">
    <source>
        <dbReference type="ARBA" id="ARBA00022691"/>
    </source>
</evidence>
<dbReference type="GO" id="GO:0046872">
    <property type="term" value="F:metal ion binding"/>
    <property type="evidence" value="ECO:0007669"/>
    <property type="project" value="UniProtKB-KW"/>
</dbReference>
<evidence type="ECO:0000256" key="8">
    <source>
        <dbReference type="ARBA" id="ARBA00023134"/>
    </source>
</evidence>
<feature type="binding site" evidence="12">
    <location>
        <position position="130"/>
    </location>
    <ligand>
        <name>S-adenosyl-L-methionine</name>
        <dbReference type="ChEBI" id="CHEBI:59789"/>
    </ligand>
</feature>
<dbReference type="AlphaFoldDB" id="A0A0M4G1Q4"/>
<comment type="catalytic activity">
    <reaction evidence="11 12">
        <text>GTP + AH2 + S-adenosyl-L-methionine = (8S)-3',8-cyclo-7,8-dihydroguanosine 5'-triphosphate + 5'-deoxyadenosine + L-methionine + A + H(+)</text>
        <dbReference type="Rhea" id="RHEA:49576"/>
        <dbReference type="ChEBI" id="CHEBI:13193"/>
        <dbReference type="ChEBI" id="CHEBI:15378"/>
        <dbReference type="ChEBI" id="CHEBI:17319"/>
        <dbReference type="ChEBI" id="CHEBI:17499"/>
        <dbReference type="ChEBI" id="CHEBI:37565"/>
        <dbReference type="ChEBI" id="CHEBI:57844"/>
        <dbReference type="ChEBI" id="CHEBI:59789"/>
        <dbReference type="ChEBI" id="CHEBI:131766"/>
        <dbReference type="EC" id="4.1.99.22"/>
    </reaction>
</comment>
<dbReference type="UniPathway" id="UPA00344"/>
<keyword evidence="10 12" id="KW-0456">Lyase</keyword>
<dbReference type="GO" id="GO:0051539">
    <property type="term" value="F:4 iron, 4 sulfur cluster binding"/>
    <property type="evidence" value="ECO:0007669"/>
    <property type="project" value="UniProtKB-UniRule"/>
</dbReference>
<evidence type="ECO:0000256" key="12">
    <source>
        <dbReference type="HAMAP-Rule" id="MF_01225"/>
    </source>
</evidence>
<comment type="subunit">
    <text evidence="12">Monomer and homodimer.</text>
</comment>
<dbReference type="CDD" id="cd21117">
    <property type="entry name" value="Twitch_MoaA"/>
    <property type="match status" value="1"/>
</dbReference>
<feature type="binding site" evidence="12">
    <location>
        <position position="265"/>
    </location>
    <ligand>
        <name>[4Fe-4S] cluster</name>
        <dbReference type="ChEBI" id="CHEBI:49883"/>
        <label>2</label>
        <note>4Fe-4S-substrate</note>
    </ligand>
</feature>
<feature type="binding site" evidence="12">
    <location>
        <position position="167"/>
    </location>
    <ligand>
        <name>GTP</name>
        <dbReference type="ChEBI" id="CHEBI:37565"/>
    </ligand>
</feature>
<dbReference type="NCBIfam" id="TIGR02666">
    <property type="entry name" value="moaA"/>
    <property type="match status" value="1"/>
</dbReference>
<dbReference type="PANTHER" id="PTHR22960">
    <property type="entry name" value="MOLYBDOPTERIN COFACTOR SYNTHESIS PROTEIN A"/>
    <property type="match status" value="1"/>
</dbReference>
<evidence type="ECO:0000256" key="10">
    <source>
        <dbReference type="ARBA" id="ARBA00023239"/>
    </source>
</evidence>
<feature type="binding site" evidence="12">
    <location>
        <position position="268"/>
    </location>
    <ligand>
        <name>[4Fe-4S] cluster</name>
        <dbReference type="ChEBI" id="CHEBI:49883"/>
        <label>2</label>
        <note>4Fe-4S-substrate</note>
    </ligand>
</feature>
<proteinExistence type="inferred from homology"/>
<dbReference type="PANTHER" id="PTHR22960:SF0">
    <property type="entry name" value="MOLYBDENUM COFACTOR BIOSYNTHESIS PROTEIN 1"/>
    <property type="match status" value="1"/>
</dbReference>
<keyword evidence="5 12" id="KW-0547">Nucleotide-binding</keyword>
<organism evidence="14 15">
    <name type="scientific">Bacillus gobiensis</name>
    <dbReference type="NCBI Taxonomy" id="1441095"/>
    <lineage>
        <taxon>Bacteria</taxon>
        <taxon>Bacillati</taxon>
        <taxon>Bacillota</taxon>
        <taxon>Bacilli</taxon>
        <taxon>Bacillales</taxon>
        <taxon>Bacillaceae</taxon>
        <taxon>Bacillus</taxon>
    </lineage>
</organism>
<dbReference type="EC" id="4.1.99.22" evidence="1 12"/>
<dbReference type="InterPro" id="IPR058240">
    <property type="entry name" value="rSAM_sf"/>
</dbReference>
<feature type="binding site" evidence="12">
    <location>
        <begin position="270"/>
        <end position="272"/>
    </location>
    <ligand>
        <name>GTP</name>
        <dbReference type="ChEBI" id="CHEBI:37565"/>
    </ligand>
</feature>
<evidence type="ECO:0000259" key="13">
    <source>
        <dbReference type="PROSITE" id="PS51918"/>
    </source>
</evidence>
<evidence type="ECO:0000256" key="9">
    <source>
        <dbReference type="ARBA" id="ARBA00023150"/>
    </source>
</evidence>
<feature type="binding site" evidence="12">
    <location>
        <position position="201"/>
    </location>
    <ligand>
        <name>S-adenosyl-L-methionine</name>
        <dbReference type="ChEBI" id="CHEBI:59789"/>
    </ligand>
</feature>
<comment type="pathway">
    <text evidence="12">Cofactor biosynthesis; molybdopterin biosynthesis.</text>
</comment>
<dbReference type="PROSITE" id="PS01305">
    <property type="entry name" value="MOAA_NIFB_PQQE"/>
    <property type="match status" value="1"/>
</dbReference>
<evidence type="ECO:0000256" key="4">
    <source>
        <dbReference type="ARBA" id="ARBA00022723"/>
    </source>
</evidence>
<keyword evidence="8 12" id="KW-0342">GTP-binding</keyword>
<dbReference type="InterPro" id="IPR013483">
    <property type="entry name" value="MoaA"/>
</dbReference>
<dbReference type="CDD" id="cd01335">
    <property type="entry name" value="Radical_SAM"/>
    <property type="match status" value="1"/>
</dbReference>
<keyword evidence="3 12" id="KW-0949">S-adenosyl-L-methionine</keyword>
<reference evidence="14 15" key="2">
    <citation type="journal article" date="2016" name="Int. J. Syst. Evol. Microbiol.">
        <title>Bacillus gobiensis sp. nov., isolated from a soil sample.</title>
        <authorList>
            <person name="Liu B."/>
            <person name="Liu G.H."/>
            <person name="Cetin S."/>
            <person name="Schumann P."/>
            <person name="Pan Z.Z."/>
            <person name="Chen Q.Q."/>
        </authorList>
    </citation>
    <scope>NUCLEOTIDE SEQUENCE [LARGE SCALE GENOMIC DNA]</scope>
    <source>
        <strain evidence="14 15">FJAT-4402</strain>
    </source>
</reference>
<dbReference type="SFLD" id="SFLDG01067">
    <property type="entry name" value="SPASM/twitch_domain_containing"/>
    <property type="match status" value="1"/>
</dbReference>
<dbReference type="Proteomes" id="UP000067625">
    <property type="component" value="Chromosome"/>
</dbReference>
<accession>A0A0M4G1Q4</accession>
<dbReference type="SFLD" id="SFLDG01383">
    <property type="entry name" value="cyclic_pyranopterin_phosphate"/>
    <property type="match status" value="1"/>
</dbReference>
<gene>
    <name evidence="12" type="primary">moaA</name>
    <name evidence="14" type="ORF">AM592_14875</name>
</gene>